<dbReference type="InterPro" id="IPR005674">
    <property type="entry name" value="CocE/Ser_esterase"/>
</dbReference>
<dbReference type="Gene3D" id="2.60.120.260">
    <property type="entry name" value="Galactose-binding domain-like"/>
    <property type="match status" value="1"/>
</dbReference>
<dbReference type="InterPro" id="IPR029058">
    <property type="entry name" value="AB_hydrolase_fold"/>
</dbReference>
<proteinExistence type="predicted"/>
<dbReference type="InterPro" id="IPR013736">
    <property type="entry name" value="Xaa-Pro_dipept_C"/>
</dbReference>
<dbReference type="SUPFAM" id="SSF49785">
    <property type="entry name" value="Galactose-binding domain-like"/>
    <property type="match status" value="1"/>
</dbReference>
<evidence type="ECO:0000313" key="2">
    <source>
        <dbReference type="EMBL" id="GAI03324.1"/>
    </source>
</evidence>
<evidence type="ECO:0000259" key="1">
    <source>
        <dbReference type="SMART" id="SM00939"/>
    </source>
</evidence>
<name>X1MAC4_9ZZZZ</name>
<sequence>GIFRMGRRISWLLNLIAPDIRKRQGMSKPHTPEEAEEIWNNFPFERWFNYWLKDLDNGVEQEPAVRYFVMGAGKWKIADTWPPIGAKKSTYYLDSKGEANEIKNPGLLSRKIPKDSNCDIYIYDPKDPAPTIWTKEFFTVPSDRSLVDHRQDILRYRTAPLEESIEVVGYPKVVLYASSSAPDTDFFVRLVDEHQDGTALEICYGVVRARYRNSLDQEELLKPGKITQFKIKLGPTACRFLKGHRIRLEIVSSDFPNFDRNHNTGKNDLFDTELVIARQKIYHSVNYPSQLILEVNDIKN</sequence>
<comment type="caution">
    <text evidence="2">The sequence shown here is derived from an EMBL/GenBank/DDBJ whole genome shotgun (WGS) entry which is preliminary data.</text>
</comment>
<dbReference type="AlphaFoldDB" id="X1MAC4"/>
<dbReference type="SMART" id="SM00939">
    <property type="entry name" value="PepX_C"/>
    <property type="match status" value="1"/>
</dbReference>
<dbReference type="InterPro" id="IPR008979">
    <property type="entry name" value="Galactose-bd-like_sf"/>
</dbReference>
<feature type="non-terminal residue" evidence="2">
    <location>
        <position position="1"/>
    </location>
</feature>
<gene>
    <name evidence="2" type="ORF">S06H3_16858</name>
</gene>
<dbReference type="NCBIfam" id="TIGR00976">
    <property type="entry name" value="CocE_NonD"/>
    <property type="match status" value="1"/>
</dbReference>
<dbReference type="GO" id="GO:0008239">
    <property type="term" value="F:dipeptidyl-peptidase activity"/>
    <property type="evidence" value="ECO:0007669"/>
    <property type="project" value="InterPro"/>
</dbReference>
<dbReference type="SUPFAM" id="SSF53474">
    <property type="entry name" value="alpha/beta-Hydrolases"/>
    <property type="match status" value="1"/>
</dbReference>
<feature type="domain" description="Xaa-Pro dipeptidyl-peptidase C-terminal" evidence="1">
    <location>
        <begin position="45"/>
        <end position="292"/>
    </location>
</feature>
<dbReference type="Pfam" id="PF08530">
    <property type="entry name" value="PepX_C"/>
    <property type="match status" value="1"/>
</dbReference>
<protein>
    <recommendedName>
        <fullName evidence="1">Xaa-Pro dipeptidyl-peptidase C-terminal domain-containing protein</fullName>
    </recommendedName>
</protein>
<reference evidence="2" key="1">
    <citation type="journal article" date="2014" name="Front. Microbiol.">
        <title>High frequency of phylogenetically diverse reductive dehalogenase-homologous genes in deep subseafloor sedimentary metagenomes.</title>
        <authorList>
            <person name="Kawai M."/>
            <person name="Futagami T."/>
            <person name="Toyoda A."/>
            <person name="Takaki Y."/>
            <person name="Nishi S."/>
            <person name="Hori S."/>
            <person name="Arai W."/>
            <person name="Tsubouchi T."/>
            <person name="Morono Y."/>
            <person name="Uchiyama I."/>
            <person name="Ito T."/>
            <person name="Fujiyama A."/>
            <person name="Inagaki F."/>
            <person name="Takami H."/>
        </authorList>
    </citation>
    <scope>NUCLEOTIDE SEQUENCE</scope>
    <source>
        <strain evidence="2">Expedition CK06-06</strain>
    </source>
</reference>
<dbReference type="EMBL" id="BARV01008379">
    <property type="protein sequence ID" value="GAI03324.1"/>
    <property type="molecule type" value="Genomic_DNA"/>
</dbReference>
<dbReference type="Gene3D" id="3.40.50.1820">
    <property type="entry name" value="alpha/beta hydrolase"/>
    <property type="match status" value="1"/>
</dbReference>
<organism evidence="2">
    <name type="scientific">marine sediment metagenome</name>
    <dbReference type="NCBI Taxonomy" id="412755"/>
    <lineage>
        <taxon>unclassified sequences</taxon>
        <taxon>metagenomes</taxon>
        <taxon>ecological metagenomes</taxon>
    </lineage>
</organism>
<accession>X1MAC4</accession>